<dbReference type="AlphaFoldDB" id="A0A0N4SZ65"/>
<reference evidence="1 2" key="2">
    <citation type="submission" date="2018-11" db="EMBL/GenBank/DDBJ databases">
        <authorList>
            <consortium name="Pathogen Informatics"/>
        </authorList>
    </citation>
    <scope>NUCLEOTIDE SEQUENCE [LARGE SCALE GENOMIC DNA]</scope>
</reference>
<gene>
    <name evidence="1" type="ORF">BPAG_LOCUS1069</name>
</gene>
<evidence type="ECO:0000313" key="1">
    <source>
        <dbReference type="EMBL" id="VDN82255.1"/>
    </source>
</evidence>
<proteinExistence type="predicted"/>
<evidence type="ECO:0000313" key="2">
    <source>
        <dbReference type="Proteomes" id="UP000278627"/>
    </source>
</evidence>
<name>A0A0N4SZ65_BRUPA</name>
<dbReference type="EMBL" id="UZAD01000069">
    <property type="protein sequence ID" value="VDN82255.1"/>
    <property type="molecule type" value="Genomic_DNA"/>
</dbReference>
<organism evidence="3">
    <name type="scientific">Brugia pahangi</name>
    <name type="common">Filarial nematode worm</name>
    <dbReference type="NCBI Taxonomy" id="6280"/>
    <lineage>
        <taxon>Eukaryota</taxon>
        <taxon>Metazoa</taxon>
        <taxon>Ecdysozoa</taxon>
        <taxon>Nematoda</taxon>
        <taxon>Chromadorea</taxon>
        <taxon>Rhabditida</taxon>
        <taxon>Spirurina</taxon>
        <taxon>Spiruromorpha</taxon>
        <taxon>Filarioidea</taxon>
        <taxon>Onchocercidae</taxon>
        <taxon>Brugia</taxon>
    </lineage>
</organism>
<dbReference type="Proteomes" id="UP000278627">
    <property type="component" value="Unassembled WGS sequence"/>
</dbReference>
<sequence length="144" mass="15871">MYTVHMRAAQTTTVVVVSLPDLQHACTSQTYARALNVQLPVLCACTRTYQHMPHMFVEICSPTKVSASTHTCTHVQTRADMHTHTRGCVYDASAPAYRSHAGRHTAPRTHPHTGSTDCGRIRITAKGRDARHVFALGAVRRVPV</sequence>
<dbReference type="WBParaSite" id="BPAG_0000106801-mRNA-1">
    <property type="protein sequence ID" value="BPAG_0000106801-mRNA-1"/>
    <property type="gene ID" value="BPAG_0000106801"/>
</dbReference>
<accession>A0A0N4SZ65</accession>
<reference evidence="3" key="1">
    <citation type="submission" date="2017-02" db="UniProtKB">
        <authorList>
            <consortium name="WormBaseParasite"/>
        </authorList>
    </citation>
    <scope>IDENTIFICATION</scope>
</reference>
<protein>
    <submittedName>
        <fullName evidence="3">Secreted protein</fullName>
    </submittedName>
</protein>
<keyword evidence="2" id="KW-1185">Reference proteome</keyword>
<evidence type="ECO:0000313" key="3">
    <source>
        <dbReference type="WBParaSite" id="BPAG_0000106801-mRNA-1"/>
    </source>
</evidence>